<dbReference type="Pfam" id="PF04442">
    <property type="entry name" value="CtaG_Cox11"/>
    <property type="match status" value="1"/>
</dbReference>
<dbReference type="InterPro" id="IPR007533">
    <property type="entry name" value="Cyt_c_oxidase_assmbl_CtaG"/>
</dbReference>
<dbReference type="OrthoDB" id="1704689at2759"/>
<dbReference type="AlphaFoldDB" id="A0A9W7CLK5"/>
<organism evidence="1 2">
    <name type="scientific">Triparma retinervis</name>
    <dbReference type="NCBI Taxonomy" id="2557542"/>
    <lineage>
        <taxon>Eukaryota</taxon>
        <taxon>Sar</taxon>
        <taxon>Stramenopiles</taxon>
        <taxon>Ochrophyta</taxon>
        <taxon>Bolidophyceae</taxon>
        <taxon>Parmales</taxon>
        <taxon>Triparmaceae</taxon>
        <taxon>Triparma</taxon>
    </lineage>
</organism>
<dbReference type="GO" id="GO:0005507">
    <property type="term" value="F:copper ion binding"/>
    <property type="evidence" value="ECO:0007669"/>
    <property type="project" value="InterPro"/>
</dbReference>
<evidence type="ECO:0000313" key="1">
    <source>
        <dbReference type="EMBL" id="GMI07905.1"/>
    </source>
</evidence>
<feature type="non-terminal residue" evidence="1">
    <location>
        <position position="76"/>
    </location>
</feature>
<gene>
    <name evidence="1" type="ORF">TrRE_jg5474</name>
</gene>
<evidence type="ECO:0000313" key="2">
    <source>
        <dbReference type="Proteomes" id="UP001165082"/>
    </source>
</evidence>
<comment type="caution">
    <text evidence="1">The sequence shown here is derived from an EMBL/GenBank/DDBJ whole genome shotgun (WGS) entry which is preliminary data.</text>
</comment>
<dbReference type="EMBL" id="BRXZ01000231">
    <property type="protein sequence ID" value="GMI07905.1"/>
    <property type="molecule type" value="Genomic_DNA"/>
</dbReference>
<dbReference type="Proteomes" id="UP001165082">
    <property type="component" value="Unassembled WGS sequence"/>
</dbReference>
<keyword evidence="2" id="KW-1185">Reference proteome</keyword>
<protein>
    <submittedName>
        <fullName evidence="1">Uncharacterized protein</fullName>
    </submittedName>
</protein>
<reference evidence="1" key="1">
    <citation type="submission" date="2022-07" db="EMBL/GenBank/DDBJ databases">
        <title>Genome analysis of Parmales, a sister group of diatoms, reveals the evolutionary specialization of diatoms from phago-mixotrophs to photoautotrophs.</title>
        <authorList>
            <person name="Ban H."/>
            <person name="Sato S."/>
            <person name="Yoshikawa S."/>
            <person name="Kazumasa Y."/>
            <person name="Nakamura Y."/>
            <person name="Ichinomiya M."/>
            <person name="Saitoh K."/>
            <person name="Sato N."/>
            <person name="Blanc-Mathieu R."/>
            <person name="Endo H."/>
            <person name="Kuwata A."/>
            <person name="Ogata H."/>
        </authorList>
    </citation>
    <scope>NUCLEOTIDE SEQUENCE</scope>
</reference>
<accession>A0A9W7CLK5</accession>
<name>A0A9W7CLK5_9STRA</name>
<proteinExistence type="predicted"/>
<sequence length="76" mass="8468">MAMYMSAIVIGVIGGTYASVPLYKVFCQRTGFGGTTQRVDDRSIEEDKKSKLMGKLYEMSNAPADKKKQGHTWTDE</sequence>